<evidence type="ECO:0000313" key="2">
    <source>
        <dbReference type="EMBL" id="MBM7416725.1"/>
    </source>
</evidence>
<evidence type="ECO:0000313" key="3">
    <source>
        <dbReference type="Proteomes" id="UP000703038"/>
    </source>
</evidence>
<dbReference type="Gene3D" id="1.20.120.450">
    <property type="entry name" value="dinb family like domain"/>
    <property type="match status" value="1"/>
</dbReference>
<gene>
    <name evidence="2" type="ORF">JOE42_003458</name>
</gene>
<organism evidence="2 3">
    <name type="scientific">Rhodococcoides corynebacterioides</name>
    <dbReference type="NCBI Taxonomy" id="53972"/>
    <lineage>
        <taxon>Bacteria</taxon>
        <taxon>Bacillati</taxon>
        <taxon>Actinomycetota</taxon>
        <taxon>Actinomycetes</taxon>
        <taxon>Mycobacteriales</taxon>
        <taxon>Nocardiaceae</taxon>
        <taxon>Rhodococcoides</taxon>
    </lineage>
</organism>
<keyword evidence="3" id="KW-1185">Reference proteome</keyword>
<dbReference type="Pfam" id="PF11716">
    <property type="entry name" value="MDMPI_N"/>
    <property type="match status" value="1"/>
</dbReference>
<dbReference type="EMBL" id="JAFBBK010000001">
    <property type="protein sequence ID" value="MBM7416725.1"/>
    <property type="molecule type" value="Genomic_DNA"/>
</dbReference>
<sequence>MSNELDRERVAALTATQRQATVAVLEGLSNTEWQQPTLCEGWTVADLAAHLSMSFRVSLPKLLVTMIRERGSFDRAADRLARRDAATMGRVELIAALRDNITTEWSPPGGDLVDSLCHDVVHGLDLTEGLGLPATATTPQLEVVLRTIESRNRMAYFGADLDGCALQASDIDFRIGDGDTLILPAKAVVLILTGRATVHDHRGA</sequence>
<dbReference type="RefSeq" id="WP_051613396.1">
    <property type="nucleotide sequence ID" value="NZ_JAFBBK010000001.1"/>
</dbReference>
<accession>A0ABS2KXR4</accession>
<feature type="domain" description="Mycothiol-dependent maleylpyruvate isomerase metal-binding" evidence="1">
    <location>
        <begin position="16"/>
        <end position="101"/>
    </location>
</feature>
<dbReference type="InterPro" id="IPR017517">
    <property type="entry name" value="Maleyloyr_isom"/>
</dbReference>
<protein>
    <submittedName>
        <fullName evidence="2">Uncharacterized protein (TIGR03083 family)</fullName>
    </submittedName>
</protein>
<dbReference type="Proteomes" id="UP000703038">
    <property type="component" value="Unassembled WGS sequence"/>
</dbReference>
<dbReference type="SUPFAM" id="SSF109854">
    <property type="entry name" value="DinB/YfiT-like putative metalloenzymes"/>
    <property type="match status" value="1"/>
</dbReference>
<evidence type="ECO:0000259" key="1">
    <source>
        <dbReference type="Pfam" id="PF11716"/>
    </source>
</evidence>
<dbReference type="NCBIfam" id="TIGR03083">
    <property type="entry name" value="maleylpyruvate isomerase family mycothiol-dependent enzyme"/>
    <property type="match status" value="1"/>
</dbReference>
<proteinExistence type="predicted"/>
<reference evidence="2 3" key="1">
    <citation type="submission" date="2021-01" db="EMBL/GenBank/DDBJ databases">
        <title>Genomics of switchgrass bacterial isolates.</title>
        <authorList>
            <person name="Shade A."/>
        </authorList>
    </citation>
    <scope>NUCLEOTIDE SEQUENCE [LARGE SCALE GENOMIC DNA]</scope>
    <source>
        <strain evidence="2 3">PvP111</strain>
    </source>
</reference>
<dbReference type="InterPro" id="IPR034660">
    <property type="entry name" value="DinB/YfiT-like"/>
</dbReference>
<name>A0ABS2KXR4_9NOCA</name>
<dbReference type="InterPro" id="IPR024344">
    <property type="entry name" value="MDMPI_metal-binding"/>
</dbReference>
<comment type="caution">
    <text evidence="2">The sequence shown here is derived from an EMBL/GenBank/DDBJ whole genome shotgun (WGS) entry which is preliminary data.</text>
</comment>